<dbReference type="EMBL" id="JARJLG010000002">
    <property type="protein sequence ID" value="KAJ7783695.1"/>
    <property type="molecule type" value="Genomic_DNA"/>
</dbReference>
<keyword evidence="2" id="KW-1185">Reference proteome</keyword>
<name>A0AAD7P0S9_9AGAR</name>
<sequence>LNYLVEIDGEGRLRWARNHQPVDTTAGRWKDSGGQGDEISIRQALLRGQNLLSPAALDTAATHYIDSQRGEYRWSRELRKRFKLYGIVDRLLRKTVGRNTWIYVSVNFYPFVPQPHPGWEPFKVA</sequence>
<dbReference type="AlphaFoldDB" id="A0AAD7P0S9"/>
<comment type="caution">
    <text evidence="1">The sequence shown here is derived from an EMBL/GenBank/DDBJ whole genome shotgun (WGS) entry which is preliminary data.</text>
</comment>
<gene>
    <name evidence="1" type="ORF">DFH07DRAFT_726925</name>
</gene>
<proteinExistence type="predicted"/>
<dbReference type="Proteomes" id="UP001215280">
    <property type="component" value="Unassembled WGS sequence"/>
</dbReference>
<reference evidence="1" key="1">
    <citation type="submission" date="2023-03" db="EMBL/GenBank/DDBJ databases">
        <title>Massive genome expansion in bonnet fungi (Mycena s.s.) driven by repeated elements and novel gene families across ecological guilds.</title>
        <authorList>
            <consortium name="Lawrence Berkeley National Laboratory"/>
            <person name="Harder C.B."/>
            <person name="Miyauchi S."/>
            <person name="Viragh M."/>
            <person name="Kuo A."/>
            <person name="Thoen E."/>
            <person name="Andreopoulos B."/>
            <person name="Lu D."/>
            <person name="Skrede I."/>
            <person name="Drula E."/>
            <person name="Henrissat B."/>
            <person name="Morin E."/>
            <person name="Kohler A."/>
            <person name="Barry K."/>
            <person name="LaButti K."/>
            <person name="Morin E."/>
            <person name="Salamov A."/>
            <person name="Lipzen A."/>
            <person name="Mereny Z."/>
            <person name="Hegedus B."/>
            <person name="Baldrian P."/>
            <person name="Stursova M."/>
            <person name="Weitz H."/>
            <person name="Taylor A."/>
            <person name="Grigoriev I.V."/>
            <person name="Nagy L.G."/>
            <person name="Martin F."/>
            <person name="Kauserud H."/>
        </authorList>
    </citation>
    <scope>NUCLEOTIDE SEQUENCE</scope>
    <source>
        <strain evidence="1">CBHHK188m</strain>
    </source>
</reference>
<accession>A0AAD7P0S9</accession>
<evidence type="ECO:0000313" key="1">
    <source>
        <dbReference type="EMBL" id="KAJ7783695.1"/>
    </source>
</evidence>
<organism evidence="1 2">
    <name type="scientific">Mycena maculata</name>
    <dbReference type="NCBI Taxonomy" id="230809"/>
    <lineage>
        <taxon>Eukaryota</taxon>
        <taxon>Fungi</taxon>
        <taxon>Dikarya</taxon>
        <taxon>Basidiomycota</taxon>
        <taxon>Agaricomycotina</taxon>
        <taxon>Agaricomycetes</taxon>
        <taxon>Agaricomycetidae</taxon>
        <taxon>Agaricales</taxon>
        <taxon>Marasmiineae</taxon>
        <taxon>Mycenaceae</taxon>
        <taxon>Mycena</taxon>
    </lineage>
</organism>
<protein>
    <submittedName>
        <fullName evidence="1">Uncharacterized protein</fullName>
    </submittedName>
</protein>
<evidence type="ECO:0000313" key="2">
    <source>
        <dbReference type="Proteomes" id="UP001215280"/>
    </source>
</evidence>
<feature type="non-terminal residue" evidence="1">
    <location>
        <position position="125"/>
    </location>
</feature>